<evidence type="ECO:0000313" key="2">
    <source>
        <dbReference type="Proteomes" id="UP001320544"/>
    </source>
</evidence>
<sequence length="88" mass="10211">MRQARETGFRSIRESTTNGYSRFLSESEREALFKTYRLDSIDAAWKSLYAALDLFESALIEVCESLSYGCPNRRKAIEEYIETLKAEQ</sequence>
<reference evidence="1 2" key="1">
    <citation type="submission" date="2022-01" db="EMBL/GenBank/DDBJ databases">
        <title>Novel bile acid biosynthetic pathways are enriched in the microbiome of centenarians.</title>
        <authorList>
            <person name="Sato Y."/>
            <person name="Atarashi K."/>
            <person name="Plichta R.D."/>
            <person name="Arai Y."/>
            <person name="Sasajima S."/>
            <person name="Kearney M.S."/>
            <person name="Suda W."/>
            <person name="Takeshita K."/>
            <person name="Sasaki T."/>
            <person name="Okamoto S."/>
            <person name="Skelly N.A."/>
            <person name="Okamura Y."/>
            <person name="Vlamakis H."/>
            <person name="Li Y."/>
            <person name="Tanoue T."/>
            <person name="Takei H."/>
            <person name="Nittono H."/>
            <person name="Narushima S."/>
            <person name="Irie J."/>
            <person name="Itoh H."/>
            <person name="Moriya K."/>
            <person name="Sugiura Y."/>
            <person name="Suematsu M."/>
            <person name="Moritoki N."/>
            <person name="Shibata S."/>
            <person name="Littman R.D."/>
            <person name="Fischbach A.M."/>
            <person name="Uwamino Y."/>
            <person name="Inoue T."/>
            <person name="Honda A."/>
            <person name="Hattori M."/>
            <person name="Murai T."/>
            <person name="Xavier J.R."/>
            <person name="Hirose N."/>
            <person name="Honda K."/>
        </authorList>
    </citation>
    <scope>NUCLEOTIDE SEQUENCE [LARGE SCALE GENOMIC DNA]</scope>
    <source>
        <strain evidence="1 2">CE91-St30</strain>
    </source>
</reference>
<gene>
    <name evidence="1" type="ORF">CE91St30_24310</name>
</gene>
<dbReference type="EMBL" id="AP025564">
    <property type="protein sequence ID" value="BDE97098.1"/>
    <property type="molecule type" value="Genomic_DNA"/>
</dbReference>
<organism evidence="1 2">
    <name type="scientific">Raoultibacter timonensis</name>
    <dbReference type="NCBI Taxonomy" id="1907662"/>
    <lineage>
        <taxon>Bacteria</taxon>
        <taxon>Bacillati</taxon>
        <taxon>Actinomycetota</taxon>
        <taxon>Coriobacteriia</taxon>
        <taxon>Eggerthellales</taxon>
        <taxon>Eggerthellaceae</taxon>
        <taxon>Raoultibacter</taxon>
    </lineage>
</organism>
<dbReference type="Pfam" id="PF04439">
    <property type="entry name" value="Adenyl_transf"/>
    <property type="match status" value="1"/>
</dbReference>
<dbReference type="SUPFAM" id="SSF81631">
    <property type="entry name" value="PAP/OAS1 substrate-binding domain"/>
    <property type="match status" value="1"/>
</dbReference>
<dbReference type="Gene3D" id="1.20.120.330">
    <property type="entry name" value="Nucleotidyltransferases domain 2"/>
    <property type="match status" value="1"/>
</dbReference>
<dbReference type="RefSeq" id="WP_367997872.1">
    <property type="nucleotide sequence ID" value="NZ_AP025564.1"/>
</dbReference>
<name>A0ABM7WL29_9ACTN</name>
<dbReference type="InterPro" id="IPR007530">
    <property type="entry name" value="Aminoglycoside_adenylylTfrase"/>
</dbReference>
<keyword evidence="2" id="KW-1185">Reference proteome</keyword>
<proteinExistence type="predicted"/>
<evidence type="ECO:0000313" key="1">
    <source>
        <dbReference type="EMBL" id="BDE97098.1"/>
    </source>
</evidence>
<protein>
    <submittedName>
        <fullName evidence="1">Uncharacterized protein</fullName>
    </submittedName>
</protein>
<accession>A0ABM7WL29</accession>
<dbReference type="Proteomes" id="UP001320544">
    <property type="component" value="Chromosome"/>
</dbReference>